<name>A0A6J3GIK5_SAPAP</name>
<evidence type="ECO:0000313" key="2">
    <source>
        <dbReference type="Proteomes" id="UP000504640"/>
    </source>
</evidence>
<feature type="compositionally biased region" description="Basic residues" evidence="1">
    <location>
        <begin position="78"/>
        <end position="87"/>
    </location>
</feature>
<proteinExistence type="predicted"/>
<dbReference type="AlphaFoldDB" id="A0A6J3GIK5"/>
<feature type="region of interest" description="Disordered" evidence="1">
    <location>
        <begin position="13"/>
        <end position="59"/>
    </location>
</feature>
<dbReference type="RefSeq" id="XP_032117828.1">
    <property type="nucleotide sequence ID" value="XM_032261937.1"/>
</dbReference>
<evidence type="ECO:0000313" key="3">
    <source>
        <dbReference type="RefSeq" id="XP_032117828.1"/>
    </source>
</evidence>
<feature type="compositionally biased region" description="Polar residues" evidence="1">
    <location>
        <begin position="114"/>
        <end position="126"/>
    </location>
</feature>
<accession>A0A6J3GIK5</accession>
<feature type="compositionally biased region" description="Basic residues" evidence="1">
    <location>
        <begin position="41"/>
        <end position="51"/>
    </location>
</feature>
<keyword evidence="2" id="KW-1185">Reference proteome</keyword>
<gene>
    <name evidence="3" type="primary">LOC116539208</name>
</gene>
<organism evidence="2 3">
    <name type="scientific">Sapajus apella</name>
    <name type="common">Brown-capped capuchin</name>
    <name type="synonym">Cebus apella</name>
    <dbReference type="NCBI Taxonomy" id="9515"/>
    <lineage>
        <taxon>Eukaryota</taxon>
        <taxon>Metazoa</taxon>
        <taxon>Chordata</taxon>
        <taxon>Craniata</taxon>
        <taxon>Vertebrata</taxon>
        <taxon>Euteleostomi</taxon>
        <taxon>Mammalia</taxon>
        <taxon>Eutheria</taxon>
        <taxon>Euarchontoglires</taxon>
        <taxon>Primates</taxon>
        <taxon>Haplorrhini</taxon>
        <taxon>Platyrrhini</taxon>
        <taxon>Cebidae</taxon>
        <taxon>Cebinae</taxon>
        <taxon>Sapajus</taxon>
    </lineage>
</organism>
<evidence type="ECO:0000256" key="1">
    <source>
        <dbReference type="SAM" id="MobiDB-lite"/>
    </source>
</evidence>
<dbReference type="GeneID" id="116539208"/>
<feature type="region of interest" description="Disordered" evidence="1">
    <location>
        <begin position="78"/>
        <end position="158"/>
    </location>
</feature>
<reference evidence="3" key="1">
    <citation type="submission" date="2025-08" db="UniProtKB">
        <authorList>
            <consortium name="RefSeq"/>
        </authorList>
    </citation>
    <scope>IDENTIFICATION</scope>
    <source>
        <tissue evidence="3">Blood</tissue>
    </source>
</reference>
<protein>
    <submittedName>
        <fullName evidence="3">Uncharacterized protein LOC116539208</fullName>
    </submittedName>
</protein>
<sequence>MLYLSRLVERQLSSPSGLPGGVLPQGRGARVGRPGGEPRYRSRRGGRRARASHPEVGVGWNSAPSLAEAAILQPHNRRPPAKLHRHFPSLGTAGKLDPVAGKNPDSGSLRRIIASQTPPLTSSGSKMNPRMAASQKLPEGGRRYAPRTEGPEDEASRSGLKLRSLLQGLVRVPVLAERGPWVGGLLVPVGGGGGRVRDPGVPCVLQPDACYHHLQGCSWQPYFWLSSLGPAGSMQGSLAMADSGEWLGGGGCPVLRSECCRPGAEPVWTADCGRAPGRSDG</sequence>
<dbReference type="Proteomes" id="UP000504640">
    <property type="component" value="Unplaced"/>
</dbReference>